<dbReference type="PANTHER" id="PTHR31776:SF0">
    <property type="entry name" value="ALPHA-L-ARABINOFURANOSIDASE 1"/>
    <property type="match status" value="1"/>
</dbReference>
<reference evidence="10" key="1">
    <citation type="journal article" date="2021" name="Nat. Commun.">
        <title>Genetic determinants of endophytism in the Arabidopsis root mycobiome.</title>
        <authorList>
            <person name="Mesny F."/>
            <person name="Miyauchi S."/>
            <person name="Thiergart T."/>
            <person name="Pickel B."/>
            <person name="Atanasova L."/>
            <person name="Karlsson M."/>
            <person name="Huettel B."/>
            <person name="Barry K.W."/>
            <person name="Haridas S."/>
            <person name="Chen C."/>
            <person name="Bauer D."/>
            <person name="Andreopoulos W."/>
            <person name="Pangilinan J."/>
            <person name="LaButti K."/>
            <person name="Riley R."/>
            <person name="Lipzen A."/>
            <person name="Clum A."/>
            <person name="Drula E."/>
            <person name="Henrissat B."/>
            <person name="Kohler A."/>
            <person name="Grigoriev I.V."/>
            <person name="Martin F.M."/>
            <person name="Hacquard S."/>
        </authorList>
    </citation>
    <scope>NUCLEOTIDE SEQUENCE</scope>
    <source>
        <strain evidence="10">MPI-CAGE-AT-0147</strain>
    </source>
</reference>
<dbReference type="Pfam" id="PF22848">
    <property type="entry name" value="ASD1_dom"/>
    <property type="match status" value="1"/>
</dbReference>
<organism evidence="10 11">
    <name type="scientific">Dactylonectria macrodidyma</name>
    <dbReference type="NCBI Taxonomy" id="307937"/>
    <lineage>
        <taxon>Eukaryota</taxon>
        <taxon>Fungi</taxon>
        <taxon>Dikarya</taxon>
        <taxon>Ascomycota</taxon>
        <taxon>Pezizomycotina</taxon>
        <taxon>Sordariomycetes</taxon>
        <taxon>Hypocreomycetidae</taxon>
        <taxon>Hypocreales</taxon>
        <taxon>Nectriaceae</taxon>
        <taxon>Dactylonectria</taxon>
    </lineage>
</organism>
<dbReference type="Gene3D" id="3.20.20.80">
    <property type="entry name" value="Glycosidases"/>
    <property type="match status" value="1"/>
</dbReference>
<accession>A0A9P9DY22</accession>
<dbReference type="GO" id="GO:0046373">
    <property type="term" value="P:L-arabinose metabolic process"/>
    <property type="evidence" value="ECO:0007669"/>
    <property type="project" value="InterPro"/>
</dbReference>
<evidence type="ECO:0000313" key="11">
    <source>
        <dbReference type="Proteomes" id="UP000738349"/>
    </source>
</evidence>
<feature type="signal peptide" evidence="8">
    <location>
        <begin position="1"/>
        <end position="19"/>
    </location>
</feature>
<comment type="catalytic activity">
    <reaction evidence="1">
        <text>Hydrolysis of terminal non-reducing alpha-L-arabinofuranoside residues in alpha-L-arabinosides.</text>
        <dbReference type="EC" id="3.2.1.55"/>
    </reaction>
</comment>
<evidence type="ECO:0000256" key="1">
    <source>
        <dbReference type="ARBA" id="ARBA00001462"/>
    </source>
</evidence>
<dbReference type="InterPro" id="IPR055235">
    <property type="entry name" value="ASD1_cat"/>
</dbReference>
<keyword evidence="5 8" id="KW-0732">Signal</keyword>
<dbReference type="GO" id="GO:0046556">
    <property type="term" value="F:alpha-L-arabinofuranosidase activity"/>
    <property type="evidence" value="ECO:0007669"/>
    <property type="project" value="UniProtKB-EC"/>
</dbReference>
<evidence type="ECO:0000256" key="4">
    <source>
        <dbReference type="ARBA" id="ARBA00012670"/>
    </source>
</evidence>
<dbReference type="InterPro" id="IPR051563">
    <property type="entry name" value="Glycosyl_Hydrolase_51"/>
</dbReference>
<evidence type="ECO:0000256" key="3">
    <source>
        <dbReference type="ARBA" id="ARBA00007186"/>
    </source>
</evidence>
<dbReference type="AlphaFoldDB" id="A0A9P9DY22"/>
<feature type="chain" id="PRO_5040263216" description="non-reducing end alpha-L-arabinofuranosidase" evidence="8">
    <location>
        <begin position="20"/>
        <end position="656"/>
    </location>
</feature>
<keyword evidence="7" id="KW-0325">Glycoprotein</keyword>
<proteinExistence type="inferred from homology"/>
<comment type="similarity">
    <text evidence="3">Belongs to the glycosyl hydrolase 51 family.</text>
</comment>
<dbReference type="Proteomes" id="UP000738349">
    <property type="component" value="Unassembled WGS sequence"/>
</dbReference>
<dbReference type="PANTHER" id="PTHR31776">
    <property type="entry name" value="ALPHA-L-ARABINOFURANOSIDASE 1"/>
    <property type="match status" value="1"/>
</dbReference>
<evidence type="ECO:0000256" key="5">
    <source>
        <dbReference type="ARBA" id="ARBA00022729"/>
    </source>
</evidence>
<feature type="domain" description="Alpha-L-arabinofuranosidase C-terminal" evidence="9">
    <location>
        <begin position="470"/>
        <end position="646"/>
    </location>
</feature>
<dbReference type="Pfam" id="PF06964">
    <property type="entry name" value="Alpha-L-AF_C"/>
    <property type="match status" value="1"/>
</dbReference>
<dbReference type="InterPro" id="IPR017853">
    <property type="entry name" value="GH"/>
</dbReference>
<evidence type="ECO:0000256" key="7">
    <source>
        <dbReference type="ARBA" id="ARBA00023180"/>
    </source>
</evidence>
<dbReference type="SMART" id="SM00813">
    <property type="entry name" value="Alpha-L-AF_C"/>
    <property type="match status" value="1"/>
</dbReference>
<sequence length="656" mass="72069">MIISSCSILVAAWTLSVAAVDITVKSSGGNATSGYQYGLLHEDINHSGDGGIYAELIRNRAFQGSDLYPISMDAWTPVNGAILSLQNLSKPLSSALPASLNVAAPRSSKSQVGFKNEGYWGIHVKKQKYTGSFWVKGAYHGFFTASLRSGLTGETFGSVRISSKVKPNAWVEHEFELVPRHDAPTINNTFAITFDVKGIKGNKSLNFNLISLFPPTYKGRKNGLRIDLAEAIEGYHPSFFRIPGGANLEGISNTTWWNWKDSILPLRDRPGFPSTWGYEQTLGLGLMEYLLWAEDMNMKLVVAVYAGLDVNGGITPKEKLQPFIDSAIEEIEFISGPANSTWGSKRAELGHPEPFQLEYVEIGNEDWLLPPSGSKAGWESYIEYRFPMFREAINEAYPHISVVGSGSVFDNYTIPENAIGDYHVYPKPNQLVTDFGKFDNIPSKHIIGEVAATTGNDGQPWGPISLDVPWWTSAVGEGIALISYERNADRVISTCYAPILRNLNQGQAWPVWPITMIQHAADPALTTRSTSWHVWELFASYPMTHTLPATAEFDPLFYVTGKNERKGSHIAKLAAYNTTNSISVPVSVTFDGVKRGTAAELTILTSKSGAEGFNNPYTSKNIVHCATSRITSNSKGAFRFKMPELSVAVLETIADE</sequence>
<dbReference type="EMBL" id="JAGMUV010000019">
    <property type="protein sequence ID" value="KAH7127483.1"/>
    <property type="molecule type" value="Genomic_DNA"/>
</dbReference>
<dbReference type="EC" id="3.2.1.55" evidence="4"/>
<evidence type="ECO:0000256" key="8">
    <source>
        <dbReference type="SAM" id="SignalP"/>
    </source>
</evidence>
<keyword evidence="6 10" id="KW-0378">Hydrolase</keyword>
<dbReference type="OrthoDB" id="406864at2759"/>
<evidence type="ECO:0000313" key="10">
    <source>
        <dbReference type="EMBL" id="KAH7127483.1"/>
    </source>
</evidence>
<name>A0A9P9DY22_9HYPO</name>
<evidence type="ECO:0000256" key="6">
    <source>
        <dbReference type="ARBA" id="ARBA00022801"/>
    </source>
</evidence>
<comment type="caution">
    <text evidence="10">The sequence shown here is derived from an EMBL/GenBank/DDBJ whole genome shotgun (WGS) entry which is preliminary data.</text>
</comment>
<evidence type="ECO:0000259" key="9">
    <source>
        <dbReference type="SMART" id="SM00813"/>
    </source>
</evidence>
<protein>
    <recommendedName>
        <fullName evidence="4">non-reducing end alpha-L-arabinofuranosidase</fullName>
        <ecNumber evidence="4">3.2.1.55</ecNumber>
    </recommendedName>
</protein>
<dbReference type="SUPFAM" id="SSF51445">
    <property type="entry name" value="(Trans)glycosidases"/>
    <property type="match status" value="1"/>
</dbReference>
<comment type="pathway">
    <text evidence="2">Glycan metabolism; L-arabinan degradation.</text>
</comment>
<gene>
    <name evidence="10" type="ORF">EDB81DRAFT_662146</name>
</gene>
<keyword evidence="11" id="KW-1185">Reference proteome</keyword>
<dbReference type="InterPro" id="IPR010720">
    <property type="entry name" value="Alpha-L-AF_C"/>
</dbReference>
<evidence type="ECO:0000256" key="2">
    <source>
        <dbReference type="ARBA" id="ARBA00004834"/>
    </source>
</evidence>